<evidence type="ECO:0000313" key="9">
    <source>
        <dbReference type="Proteomes" id="UP001496674"/>
    </source>
</evidence>
<protein>
    <submittedName>
        <fullName evidence="8">Hemolysin D</fullName>
    </submittedName>
</protein>
<evidence type="ECO:0000259" key="6">
    <source>
        <dbReference type="Pfam" id="PF25944"/>
    </source>
</evidence>
<accession>A0ABM8I831</accession>
<name>A0ABM8I831_9BACE</name>
<keyword evidence="3" id="KW-0175">Coiled coil</keyword>
<dbReference type="PROSITE" id="PS51257">
    <property type="entry name" value="PROKAR_LIPOPROTEIN"/>
    <property type="match status" value="1"/>
</dbReference>
<dbReference type="PANTHER" id="PTHR30158:SF23">
    <property type="entry name" value="MULTIDRUG RESISTANCE PROTEIN MEXA"/>
    <property type="match status" value="1"/>
</dbReference>
<dbReference type="SUPFAM" id="SSF111369">
    <property type="entry name" value="HlyD-like secretion proteins"/>
    <property type="match status" value="1"/>
</dbReference>
<dbReference type="Pfam" id="PF25944">
    <property type="entry name" value="Beta-barrel_RND"/>
    <property type="match status" value="1"/>
</dbReference>
<dbReference type="InterPro" id="IPR006143">
    <property type="entry name" value="RND_pump_MFP"/>
</dbReference>
<dbReference type="NCBIfam" id="TIGR01730">
    <property type="entry name" value="RND_mfp"/>
    <property type="match status" value="1"/>
</dbReference>
<reference evidence="8 9" key="1">
    <citation type="submission" date="2023-04" db="EMBL/GenBank/DDBJ databases">
        <title>Draft genome sequence of acteroides sedimenti strain YN3PY1.</title>
        <authorList>
            <person name="Yoshida N."/>
        </authorList>
    </citation>
    <scope>NUCLEOTIDE SEQUENCE [LARGE SCALE GENOMIC DNA]</scope>
    <source>
        <strain evidence="8 9">YN3PY1</strain>
    </source>
</reference>
<feature type="chain" id="PRO_5046844077" evidence="4">
    <location>
        <begin position="30"/>
        <end position="397"/>
    </location>
</feature>
<feature type="coiled-coil region" evidence="3">
    <location>
        <begin position="145"/>
        <end position="172"/>
    </location>
</feature>
<dbReference type="InterPro" id="IPR058626">
    <property type="entry name" value="MdtA-like_b-barrel"/>
</dbReference>
<dbReference type="Pfam" id="PF25917">
    <property type="entry name" value="BSH_RND"/>
    <property type="match status" value="1"/>
</dbReference>
<evidence type="ECO:0000256" key="1">
    <source>
        <dbReference type="ARBA" id="ARBA00004196"/>
    </source>
</evidence>
<dbReference type="RefSeq" id="WP_434533898.1">
    <property type="nucleotide sequence ID" value="NZ_AP028055.1"/>
</dbReference>
<evidence type="ECO:0000313" key="8">
    <source>
        <dbReference type="EMBL" id="BEG98250.1"/>
    </source>
</evidence>
<dbReference type="EMBL" id="AP028055">
    <property type="protein sequence ID" value="BEG98250.1"/>
    <property type="molecule type" value="Genomic_DNA"/>
</dbReference>
<evidence type="ECO:0000259" key="5">
    <source>
        <dbReference type="Pfam" id="PF25917"/>
    </source>
</evidence>
<sequence>MFKKKGRLFTAPLALCGALLMCFSLSSCKKGNKQAKEMNLEYPVTVLSPTNVELKSSYPAVIKGKQDIEIRPQISGIITRLCIDEGSTVRKGQTLFIIDPVQYQEAVNAAQAAVNVATSNVATAQLTAENKRELAKNNIIGAYELQTAENALASSKALLAQAKAQLISAKKNLSYTKVTSPSNGVVGTIPYRVGSLVSPSTPTPLTTVSDISEMYAYFSMTERQLLTLTAQGNSAKDILDKMPAVELKMIDGSIYGETGKVATMSGVIDQSTGSVSLRAKFPNKNHTLRSGGSGSVLIPYKMDNCIVVPQKATYEIQDKKYVYVVDNKSTVKSTLIETFLLDDGQNYVVTSGLKAGDKIVVEGAGTLKDGMQIKEITPEKAAAKKAMEEKAAKETSK</sequence>
<keyword evidence="9" id="KW-1185">Reference proteome</keyword>
<dbReference type="Gene3D" id="1.10.287.470">
    <property type="entry name" value="Helix hairpin bin"/>
    <property type="match status" value="1"/>
</dbReference>
<dbReference type="InterPro" id="IPR058627">
    <property type="entry name" value="MdtA-like_C"/>
</dbReference>
<keyword evidence="4" id="KW-0732">Signal</keyword>
<comment type="subcellular location">
    <subcellularLocation>
        <location evidence="1">Cell envelope</location>
    </subcellularLocation>
</comment>
<dbReference type="PANTHER" id="PTHR30158">
    <property type="entry name" value="ACRA/E-RELATED COMPONENT OF DRUG EFFLUX TRANSPORTER"/>
    <property type="match status" value="1"/>
</dbReference>
<dbReference type="Proteomes" id="UP001496674">
    <property type="component" value="Chromosome"/>
</dbReference>
<evidence type="ECO:0000256" key="4">
    <source>
        <dbReference type="SAM" id="SignalP"/>
    </source>
</evidence>
<dbReference type="Pfam" id="PF25967">
    <property type="entry name" value="RND-MFP_C"/>
    <property type="match status" value="1"/>
</dbReference>
<comment type="similarity">
    <text evidence="2">Belongs to the membrane fusion protein (MFP) (TC 8.A.1) family.</text>
</comment>
<feature type="domain" description="Multidrug resistance protein MdtA-like beta-barrel" evidence="6">
    <location>
        <begin position="214"/>
        <end position="291"/>
    </location>
</feature>
<dbReference type="Gene3D" id="2.40.420.20">
    <property type="match status" value="1"/>
</dbReference>
<feature type="signal peptide" evidence="4">
    <location>
        <begin position="1"/>
        <end position="29"/>
    </location>
</feature>
<proteinExistence type="inferred from homology"/>
<dbReference type="Gene3D" id="2.40.50.100">
    <property type="match status" value="1"/>
</dbReference>
<dbReference type="Gene3D" id="2.40.30.170">
    <property type="match status" value="1"/>
</dbReference>
<feature type="domain" description="Multidrug resistance protein MdtA-like C-terminal permuted SH3" evidence="7">
    <location>
        <begin position="304"/>
        <end position="365"/>
    </location>
</feature>
<evidence type="ECO:0000259" key="7">
    <source>
        <dbReference type="Pfam" id="PF25967"/>
    </source>
</evidence>
<evidence type="ECO:0000256" key="2">
    <source>
        <dbReference type="ARBA" id="ARBA00009477"/>
    </source>
</evidence>
<feature type="domain" description="Multidrug resistance protein MdtA-like barrel-sandwich hybrid" evidence="5">
    <location>
        <begin position="68"/>
        <end position="208"/>
    </location>
</feature>
<gene>
    <name evidence="8" type="ORF">BSYN_05150</name>
</gene>
<dbReference type="InterPro" id="IPR058625">
    <property type="entry name" value="MdtA-like_BSH"/>
</dbReference>
<evidence type="ECO:0000256" key="3">
    <source>
        <dbReference type="SAM" id="Coils"/>
    </source>
</evidence>
<organism evidence="8 9">
    <name type="scientific">Bacteroides sedimenti</name>
    <dbReference type="NCBI Taxonomy" id="2136147"/>
    <lineage>
        <taxon>Bacteria</taxon>
        <taxon>Pseudomonadati</taxon>
        <taxon>Bacteroidota</taxon>
        <taxon>Bacteroidia</taxon>
        <taxon>Bacteroidales</taxon>
        <taxon>Bacteroidaceae</taxon>
        <taxon>Bacteroides</taxon>
    </lineage>
</organism>